<dbReference type="GeneID" id="117641804"/>
<evidence type="ECO:0000313" key="3">
    <source>
        <dbReference type="RefSeq" id="XP_034235336.1"/>
    </source>
</evidence>
<gene>
    <name evidence="3" type="primary">LOC117641804</name>
</gene>
<keyword evidence="2" id="KW-1185">Reference proteome</keyword>
<reference evidence="3" key="1">
    <citation type="submission" date="2025-08" db="UniProtKB">
        <authorList>
            <consortium name="RefSeq"/>
        </authorList>
    </citation>
    <scope>IDENTIFICATION</scope>
    <source>
        <tissue evidence="3">Total insect</tissue>
    </source>
</reference>
<sequence length="407" mass="45865">MFLEVPDVAALLAASAPPSSRCVGLEVRGETAAGENYGSTFLMLNAHFEDKQGNKSTVPAVCKRLPPTEYLRDTFNVDVSFPKEVDFYRYVVPAMEELQRDLRIPEAERFQSFPKMLGARIGSRDDAVVDDDAILVLEDLGSQGYRCGSRGNGMDVEQCRVAVTELARFHALGIALRSRRPAVFSGDAVQKACVFYMHNKREESDKLYLRFAENSLDMVLEHVPEVRSLVDEATLRKAMKTLKNDSLPAGPFTTILHEDFWVNNMMFAYDKQGKPDRLKMVDFQLTRIGPASSDLVFFLYSSADSDALSQVDTLLREYHAELVRYARLHGVDTSDMDWDAFQRDLATTVPVEFSHLFVMISIIRANQAVEKSDSHSDAVFSSKLGMSEAAKTRYVELLSHWVQRGWM</sequence>
<dbReference type="Pfam" id="PF02958">
    <property type="entry name" value="EcKL"/>
    <property type="match status" value="1"/>
</dbReference>
<dbReference type="Proteomes" id="UP000515158">
    <property type="component" value="Unplaced"/>
</dbReference>
<dbReference type="InterPro" id="IPR011009">
    <property type="entry name" value="Kinase-like_dom_sf"/>
</dbReference>
<dbReference type="InterPro" id="IPR004119">
    <property type="entry name" value="EcKL"/>
</dbReference>
<dbReference type="InterPro" id="IPR015897">
    <property type="entry name" value="CHK_kinase-like"/>
</dbReference>
<name>A0A6P8YFR7_THRPL</name>
<dbReference type="SMART" id="SM00587">
    <property type="entry name" value="CHK"/>
    <property type="match status" value="1"/>
</dbReference>
<dbReference type="OrthoDB" id="191037at2759"/>
<accession>A0A6P8YFR7</accession>
<dbReference type="RefSeq" id="XP_034235336.1">
    <property type="nucleotide sequence ID" value="XM_034379445.1"/>
</dbReference>
<dbReference type="InParanoid" id="A0A6P8YFR7"/>
<evidence type="ECO:0000313" key="2">
    <source>
        <dbReference type="Proteomes" id="UP000515158"/>
    </source>
</evidence>
<dbReference type="KEGG" id="tpal:117641804"/>
<dbReference type="PANTHER" id="PTHR11012">
    <property type="entry name" value="PROTEIN KINASE-LIKE DOMAIN-CONTAINING"/>
    <property type="match status" value="1"/>
</dbReference>
<dbReference type="Gene3D" id="3.90.1200.10">
    <property type="match status" value="1"/>
</dbReference>
<evidence type="ECO:0000259" key="1">
    <source>
        <dbReference type="SMART" id="SM00587"/>
    </source>
</evidence>
<organism evidence="3">
    <name type="scientific">Thrips palmi</name>
    <name type="common">Melon thrips</name>
    <dbReference type="NCBI Taxonomy" id="161013"/>
    <lineage>
        <taxon>Eukaryota</taxon>
        <taxon>Metazoa</taxon>
        <taxon>Ecdysozoa</taxon>
        <taxon>Arthropoda</taxon>
        <taxon>Hexapoda</taxon>
        <taxon>Insecta</taxon>
        <taxon>Pterygota</taxon>
        <taxon>Neoptera</taxon>
        <taxon>Paraneoptera</taxon>
        <taxon>Thysanoptera</taxon>
        <taxon>Terebrantia</taxon>
        <taxon>Thripoidea</taxon>
        <taxon>Thripidae</taxon>
        <taxon>Thrips</taxon>
    </lineage>
</organism>
<dbReference type="AlphaFoldDB" id="A0A6P8YFR7"/>
<dbReference type="SUPFAM" id="SSF56112">
    <property type="entry name" value="Protein kinase-like (PK-like)"/>
    <property type="match status" value="1"/>
</dbReference>
<dbReference type="PANTHER" id="PTHR11012:SF55">
    <property type="entry name" value="BHLH DOMAIN-CONTAINING PROTEIN"/>
    <property type="match status" value="1"/>
</dbReference>
<protein>
    <submittedName>
        <fullName evidence="3">Uncharacterized protein LOC117641804</fullName>
    </submittedName>
</protein>
<proteinExistence type="predicted"/>
<feature type="domain" description="CHK kinase-like" evidence="1">
    <location>
        <begin position="135"/>
        <end position="328"/>
    </location>
</feature>